<sequence length="73" mass="7963">MSGRNNQYYSGTNSQGNHYCHRGESTAPGGNYHYSNTDGSYYYQNSNGSTYYGNPNTGEAHYSPSGNNSDSSN</sequence>
<dbReference type="InParanoid" id="A0A1Y1ZCW7"/>
<name>A0A1Y1ZCW7_9FUNG</name>
<gene>
    <name evidence="2" type="ORF">K493DRAFT_180166</name>
</gene>
<feature type="region of interest" description="Disordered" evidence="1">
    <location>
        <begin position="1"/>
        <end position="73"/>
    </location>
</feature>
<proteinExistence type="predicted"/>
<evidence type="ECO:0000313" key="2">
    <source>
        <dbReference type="EMBL" id="ORY08098.1"/>
    </source>
</evidence>
<protein>
    <submittedName>
        <fullName evidence="2">Uncharacterized protein</fullName>
    </submittedName>
</protein>
<dbReference type="Proteomes" id="UP000193498">
    <property type="component" value="Unassembled WGS sequence"/>
</dbReference>
<keyword evidence="3" id="KW-1185">Reference proteome</keyword>
<reference evidence="2 3" key="1">
    <citation type="submission" date="2016-07" db="EMBL/GenBank/DDBJ databases">
        <title>Pervasive Adenine N6-methylation of Active Genes in Fungi.</title>
        <authorList>
            <consortium name="DOE Joint Genome Institute"/>
            <person name="Mondo S.J."/>
            <person name="Dannebaum R.O."/>
            <person name="Kuo R.C."/>
            <person name="Labutti K."/>
            <person name="Haridas S."/>
            <person name="Kuo A."/>
            <person name="Salamov A."/>
            <person name="Ahrendt S.R."/>
            <person name="Lipzen A."/>
            <person name="Sullivan W."/>
            <person name="Andreopoulos W.B."/>
            <person name="Clum A."/>
            <person name="Lindquist E."/>
            <person name="Daum C."/>
            <person name="Ramamoorthy G.K."/>
            <person name="Gryganskyi A."/>
            <person name="Culley D."/>
            <person name="Magnuson J.K."/>
            <person name="James T.Y."/>
            <person name="O'Malley M.A."/>
            <person name="Stajich J.E."/>
            <person name="Spatafora J.W."/>
            <person name="Visel A."/>
            <person name="Grigoriev I.V."/>
        </authorList>
    </citation>
    <scope>NUCLEOTIDE SEQUENCE [LARGE SCALE GENOMIC DNA]</scope>
    <source>
        <strain evidence="2 3">CBS 931.73</strain>
    </source>
</reference>
<dbReference type="EMBL" id="MCFE01000003">
    <property type="protein sequence ID" value="ORY08098.1"/>
    <property type="molecule type" value="Genomic_DNA"/>
</dbReference>
<feature type="non-terminal residue" evidence="2">
    <location>
        <position position="73"/>
    </location>
</feature>
<accession>A0A1Y1ZCW7</accession>
<dbReference type="AlphaFoldDB" id="A0A1Y1ZCW7"/>
<dbReference type="OrthoDB" id="5415522at2759"/>
<feature type="compositionally biased region" description="Polar residues" evidence="1">
    <location>
        <begin position="64"/>
        <end position="73"/>
    </location>
</feature>
<comment type="caution">
    <text evidence="2">The sequence shown here is derived from an EMBL/GenBank/DDBJ whole genome shotgun (WGS) entry which is preliminary data.</text>
</comment>
<evidence type="ECO:0000313" key="3">
    <source>
        <dbReference type="Proteomes" id="UP000193498"/>
    </source>
</evidence>
<organism evidence="2 3">
    <name type="scientific">Basidiobolus meristosporus CBS 931.73</name>
    <dbReference type="NCBI Taxonomy" id="1314790"/>
    <lineage>
        <taxon>Eukaryota</taxon>
        <taxon>Fungi</taxon>
        <taxon>Fungi incertae sedis</taxon>
        <taxon>Zoopagomycota</taxon>
        <taxon>Entomophthoromycotina</taxon>
        <taxon>Basidiobolomycetes</taxon>
        <taxon>Basidiobolales</taxon>
        <taxon>Basidiobolaceae</taxon>
        <taxon>Basidiobolus</taxon>
    </lineage>
</organism>
<dbReference type="STRING" id="1314790.A0A1Y1ZCW7"/>
<feature type="compositionally biased region" description="Polar residues" evidence="1">
    <location>
        <begin position="33"/>
        <end position="57"/>
    </location>
</feature>
<feature type="compositionally biased region" description="Polar residues" evidence="1">
    <location>
        <begin position="1"/>
        <end position="17"/>
    </location>
</feature>
<evidence type="ECO:0000256" key="1">
    <source>
        <dbReference type="SAM" id="MobiDB-lite"/>
    </source>
</evidence>